<evidence type="ECO:0000313" key="1">
    <source>
        <dbReference type="EMBL" id="KAG2599273.1"/>
    </source>
</evidence>
<organism evidence="1 2">
    <name type="scientific">Panicum virgatum</name>
    <name type="common">Blackwell switchgrass</name>
    <dbReference type="NCBI Taxonomy" id="38727"/>
    <lineage>
        <taxon>Eukaryota</taxon>
        <taxon>Viridiplantae</taxon>
        <taxon>Streptophyta</taxon>
        <taxon>Embryophyta</taxon>
        <taxon>Tracheophyta</taxon>
        <taxon>Spermatophyta</taxon>
        <taxon>Magnoliopsida</taxon>
        <taxon>Liliopsida</taxon>
        <taxon>Poales</taxon>
        <taxon>Poaceae</taxon>
        <taxon>PACMAD clade</taxon>
        <taxon>Panicoideae</taxon>
        <taxon>Panicodae</taxon>
        <taxon>Paniceae</taxon>
        <taxon>Panicinae</taxon>
        <taxon>Panicum</taxon>
        <taxon>Panicum sect. Hiantes</taxon>
    </lineage>
</organism>
<dbReference type="PANTHER" id="PTHR33170:SF22">
    <property type="entry name" value="OS10G0417100 PROTEIN"/>
    <property type="match status" value="1"/>
</dbReference>
<dbReference type="AlphaFoldDB" id="A0A8T0SQM4"/>
<protein>
    <submittedName>
        <fullName evidence="1">Uncharacterized protein</fullName>
    </submittedName>
</protein>
<proteinExistence type="predicted"/>
<accession>A0A8T0SQM4</accession>
<reference evidence="1 2" key="1">
    <citation type="submission" date="2020-05" db="EMBL/GenBank/DDBJ databases">
        <title>WGS assembly of Panicum virgatum.</title>
        <authorList>
            <person name="Lovell J.T."/>
            <person name="Jenkins J."/>
            <person name="Shu S."/>
            <person name="Juenger T.E."/>
            <person name="Schmutz J."/>
        </authorList>
    </citation>
    <scope>NUCLEOTIDE SEQUENCE [LARGE SCALE GENOMIC DNA]</scope>
    <source>
        <strain evidence="2">cv. AP13</strain>
    </source>
</reference>
<dbReference type="EMBL" id="CM029045">
    <property type="protein sequence ID" value="KAG2599273.1"/>
    <property type="molecule type" value="Genomic_DNA"/>
</dbReference>
<keyword evidence="2" id="KW-1185">Reference proteome</keyword>
<dbReference type="Proteomes" id="UP000823388">
    <property type="component" value="Chromosome 5K"/>
</dbReference>
<sequence>MGCWQLADNKFSMRFPNAKIVLDYSTFRLGMKNSETQMIIEPWTSAIWAKRQLQQAWFKVKGIPANQRSIRTIAKVGGLVGKTMAIDESTHYKAEFVRVKIACRDIYMKYLHQLKTTLACTYLTSFLSWRNLKI</sequence>
<comment type="caution">
    <text evidence="1">The sequence shown here is derived from an EMBL/GenBank/DDBJ whole genome shotgun (WGS) entry which is preliminary data.</text>
</comment>
<evidence type="ECO:0000313" key="2">
    <source>
        <dbReference type="Proteomes" id="UP000823388"/>
    </source>
</evidence>
<name>A0A8T0SQM4_PANVG</name>
<gene>
    <name evidence="1" type="ORF">PVAP13_5KG381114</name>
</gene>
<dbReference type="PANTHER" id="PTHR33170">
    <property type="entry name" value="DUF4283 DOMAIN-CONTAINING PROTEIN-RELATED"/>
    <property type="match status" value="1"/>
</dbReference>